<accession>A0A3P8NTL3</accession>
<reference evidence="3" key="2">
    <citation type="submission" date="2025-08" db="UniProtKB">
        <authorList>
            <consortium name="Ensembl"/>
        </authorList>
    </citation>
    <scope>IDENTIFICATION</scope>
</reference>
<dbReference type="PROSITE" id="PS50835">
    <property type="entry name" value="IG_LIKE"/>
    <property type="match status" value="1"/>
</dbReference>
<dbReference type="PANTHER" id="PTHR21063:SF4">
    <property type="entry name" value="CD48 ANTIGEN-RELATED"/>
    <property type="match status" value="1"/>
</dbReference>
<evidence type="ECO:0000259" key="2">
    <source>
        <dbReference type="PROSITE" id="PS50835"/>
    </source>
</evidence>
<dbReference type="CDD" id="cd00096">
    <property type="entry name" value="Ig"/>
    <property type="match status" value="1"/>
</dbReference>
<name>A0A3P8NTL3_ASTCA</name>
<dbReference type="PANTHER" id="PTHR21063">
    <property type="entry name" value="LFA-3"/>
    <property type="match status" value="1"/>
</dbReference>
<keyword evidence="4" id="KW-1185">Reference proteome</keyword>
<dbReference type="GeneTree" id="ENSGT00990000203954"/>
<feature type="domain" description="Ig-like" evidence="2">
    <location>
        <begin position="114"/>
        <end position="196"/>
    </location>
</feature>
<dbReference type="InterPro" id="IPR007110">
    <property type="entry name" value="Ig-like_dom"/>
</dbReference>
<evidence type="ECO:0000256" key="1">
    <source>
        <dbReference type="SAM" id="Phobius"/>
    </source>
</evidence>
<reference evidence="3" key="1">
    <citation type="submission" date="2018-05" db="EMBL/GenBank/DDBJ databases">
        <authorList>
            <person name="Datahose"/>
        </authorList>
    </citation>
    <scope>NUCLEOTIDE SEQUENCE</scope>
</reference>
<dbReference type="InterPro" id="IPR036179">
    <property type="entry name" value="Ig-like_dom_sf"/>
</dbReference>
<keyword evidence="1" id="KW-0472">Membrane</keyword>
<sequence length="251" mass="27761">DSKIIVKQQFSLCIFGNNVTLDPKVSMQLQNPKVRWMQGERCDGEPILRFENNMTSINESFEGHLQLNPYSGELTFIGITKNLAGSYCVRILIDGFLDIIATFFITVYDPVSVPHITEAQTDITAKTSGICSARCWVENSLNVTLSWYRGSEIIMQTSDTDVSINLTLTLEIQMHNEPIYTCRAENPVSNKTAALNSTLWCSAHDTGTLSLSLSLSLSLCVLIVGALLAVVLVIVAVALCYRQRKRNSGSM</sequence>
<feature type="transmembrane region" description="Helical" evidence="1">
    <location>
        <begin position="215"/>
        <end position="241"/>
    </location>
</feature>
<dbReference type="Bgee" id="ENSACLG00000005516">
    <property type="expression patterns" value="Expressed in anal fin"/>
</dbReference>
<keyword evidence="1" id="KW-0812">Transmembrane</keyword>
<dbReference type="AlphaFoldDB" id="A0A3P8NTL3"/>
<organism evidence="3 4">
    <name type="scientific">Astatotilapia calliptera</name>
    <name type="common">Eastern happy</name>
    <name type="synonym">Chromis callipterus</name>
    <dbReference type="NCBI Taxonomy" id="8154"/>
    <lineage>
        <taxon>Eukaryota</taxon>
        <taxon>Metazoa</taxon>
        <taxon>Chordata</taxon>
        <taxon>Craniata</taxon>
        <taxon>Vertebrata</taxon>
        <taxon>Euteleostomi</taxon>
        <taxon>Actinopterygii</taxon>
        <taxon>Neopterygii</taxon>
        <taxon>Teleostei</taxon>
        <taxon>Neoteleostei</taxon>
        <taxon>Acanthomorphata</taxon>
        <taxon>Ovalentaria</taxon>
        <taxon>Cichlomorphae</taxon>
        <taxon>Cichliformes</taxon>
        <taxon>Cichlidae</taxon>
        <taxon>African cichlids</taxon>
        <taxon>Pseudocrenilabrinae</taxon>
        <taxon>Haplochromini</taxon>
        <taxon>Astatotilapia</taxon>
    </lineage>
</organism>
<keyword evidence="1" id="KW-1133">Transmembrane helix</keyword>
<dbReference type="SUPFAM" id="SSF48726">
    <property type="entry name" value="Immunoglobulin"/>
    <property type="match status" value="2"/>
</dbReference>
<reference evidence="3" key="3">
    <citation type="submission" date="2025-09" db="UniProtKB">
        <authorList>
            <consortium name="Ensembl"/>
        </authorList>
    </citation>
    <scope>IDENTIFICATION</scope>
</reference>
<dbReference type="Gene3D" id="2.60.40.10">
    <property type="entry name" value="Immunoglobulins"/>
    <property type="match status" value="2"/>
</dbReference>
<proteinExistence type="predicted"/>
<dbReference type="Ensembl" id="ENSACLT00000008285.2">
    <property type="protein sequence ID" value="ENSACLP00000008098.2"/>
    <property type="gene ID" value="ENSACLG00000005516.2"/>
</dbReference>
<protein>
    <recommendedName>
        <fullName evidence="2">Ig-like domain-containing protein</fullName>
    </recommendedName>
</protein>
<evidence type="ECO:0000313" key="4">
    <source>
        <dbReference type="Proteomes" id="UP000265100"/>
    </source>
</evidence>
<dbReference type="Proteomes" id="UP000265100">
    <property type="component" value="Chromosome 6"/>
</dbReference>
<evidence type="ECO:0000313" key="3">
    <source>
        <dbReference type="Ensembl" id="ENSACLP00000008098.2"/>
    </source>
</evidence>
<dbReference type="InterPro" id="IPR013783">
    <property type="entry name" value="Ig-like_fold"/>
</dbReference>
<dbReference type="STRING" id="8154.ENSACLP00000008098"/>